<dbReference type="SUPFAM" id="SSF48452">
    <property type="entry name" value="TPR-like"/>
    <property type="match status" value="1"/>
</dbReference>
<dbReference type="Pfam" id="PF14559">
    <property type="entry name" value="TPR_19"/>
    <property type="match status" value="1"/>
</dbReference>
<organism evidence="2 3">
    <name type="scientific">Hoeflea olei</name>
    <dbReference type="NCBI Taxonomy" id="1480615"/>
    <lineage>
        <taxon>Bacteria</taxon>
        <taxon>Pseudomonadati</taxon>
        <taxon>Pseudomonadota</taxon>
        <taxon>Alphaproteobacteria</taxon>
        <taxon>Hyphomicrobiales</taxon>
        <taxon>Rhizobiaceae</taxon>
        <taxon>Hoeflea</taxon>
    </lineage>
</organism>
<dbReference type="InterPro" id="IPR007655">
    <property type="entry name" value="Slam_C"/>
</dbReference>
<dbReference type="STRING" id="1480615.AWJ14_09765"/>
<dbReference type="AlphaFoldDB" id="A0A1C1Z0N1"/>
<evidence type="ECO:0000313" key="2">
    <source>
        <dbReference type="EMBL" id="OCW59321.1"/>
    </source>
</evidence>
<keyword evidence="3" id="KW-1185">Reference proteome</keyword>
<reference evidence="2 3" key="1">
    <citation type="submission" date="2015-12" db="EMBL/GenBank/DDBJ databases">
        <authorList>
            <person name="Shamseldin A."/>
            <person name="Moawad H."/>
            <person name="Abd El-Rahim W.M."/>
            <person name="Sadowsky M.J."/>
        </authorList>
    </citation>
    <scope>NUCLEOTIDE SEQUENCE [LARGE SCALE GENOMIC DNA]</scope>
    <source>
        <strain evidence="2 3">JC234</strain>
    </source>
</reference>
<evidence type="ECO:0000313" key="3">
    <source>
        <dbReference type="Proteomes" id="UP000094795"/>
    </source>
</evidence>
<protein>
    <recommendedName>
        <fullName evidence="1">Surface lipoprotein assembly modifier C-terminal domain-containing protein</fullName>
    </recommendedName>
</protein>
<gene>
    <name evidence="2" type="ORF">AWJ14_09765</name>
</gene>
<dbReference type="Proteomes" id="UP000094795">
    <property type="component" value="Unassembled WGS sequence"/>
</dbReference>
<accession>A0A1C1Z0N1</accession>
<dbReference type="Pfam" id="PF04575">
    <property type="entry name" value="SlipAM"/>
    <property type="match status" value="1"/>
</dbReference>
<dbReference type="EMBL" id="LQZT01000001">
    <property type="protein sequence ID" value="OCW59321.1"/>
    <property type="molecule type" value="Genomic_DNA"/>
</dbReference>
<comment type="caution">
    <text evidence="2">The sequence shown here is derived from an EMBL/GenBank/DDBJ whole genome shotgun (WGS) entry which is preliminary data.</text>
</comment>
<evidence type="ECO:0000259" key="1">
    <source>
        <dbReference type="Pfam" id="PF04575"/>
    </source>
</evidence>
<dbReference type="InterPro" id="IPR011990">
    <property type="entry name" value="TPR-like_helical_dom_sf"/>
</dbReference>
<name>A0A1C1Z0N1_9HYPH</name>
<dbReference type="OrthoDB" id="7916830at2"/>
<sequence>MLLSHPAFSSEMGIRTRAAARRPRLSGGRPLTSALLALLMLLGPGGGAAAAETPFQAAEALVSQGHYAEAEALLAGSRFEGSEAIPAAYLLAVVYARTGRPEHAEKLLRDILARQPDIDAVRIELIKMLALQGKRQAAGYHLNRLADTADLERDQDQLAQLSRRIGTTEGFSIAGYFSLAPSTNINDGTGQSTVMIGGLPFVINNASREHSGVGVKAGVVVGYAHSLSENLSAYAALSAGLSDYSNDSFDKQQGELRVGLRRDELRHSLQIEAIADRQWYNRKGQSAGIGGRIATRFNIAPGWWLSGEIVQMYRSYDAGSAANAWTTRATASVRHAVSRRLTLSAGSSYERESVSARPWNSYQSFSGTLGLETPLAYGLRVNATVTAGTRDFKDQFPGLRLVREDRFWELRGRFTKDNFEIAGFSPVVSVFTKRQTSNVAFYDFTSSGMELTFTKAF</sequence>
<proteinExistence type="predicted"/>
<dbReference type="Gene3D" id="1.25.40.10">
    <property type="entry name" value="Tetratricopeptide repeat domain"/>
    <property type="match status" value="1"/>
</dbReference>
<feature type="domain" description="Surface lipoprotein assembly modifier C-terminal" evidence="1">
    <location>
        <begin position="173"/>
        <end position="457"/>
    </location>
</feature>